<feature type="compositionally biased region" description="Low complexity" evidence="6">
    <location>
        <begin position="718"/>
        <end position="731"/>
    </location>
</feature>
<comment type="caution">
    <text evidence="7">The sequence shown here is derived from an EMBL/GenBank/DDBJ whole genome shotgun (WGS) entry which is preliminary data.</text>
</comment>
<evidence type="ECO:0000313" key="8">
    <source>
        <dbReference type="Proteomes" id="UP000807716"/>
    </source>
</evidence>
<feature type="region of interest" description="Disordered" evidence="6">
    <location>
        <begin position="520"/>
        <end position="544"/>
    </location>
</feature>
<keyword evidence="8" id="KW-1185">Reference proteome</keyword>
<feature type="active site" description="Proton acceptor" evidence="3">
    <location>
        <position position="160"/>
    </location>
</feature>
<evidence type="ECO:0000313" key="7">
    <source>
        <dbReference type="EMBL" id="KAG0257065.1"/>
    </source>
</evidence>
<accession>A0A9P6PZ56</accession>
<dbReference type="GO" id="GO:0005524">
    <property type="term" value="F:ATP binding"/>
    <property type="evidence" value="ECO:0007669"/>
    <property type="project" value="UniProtKB-KW"/>
</dbReference>
<dbReference type="GO" id="GO:0017111">
    <property type="term" value="F:ribonucleoside triphosphate phosphatase activity"/>
    <property type="evidence" value="ECO:0007669"/>
    <property type="project" value="TreeGrafter"/>
</dbReference>
<evidence type="ECO:0000256" key="5">
    <source>
        <dbReference type="RuleBase" id="RU003833"/>
    </source>
</evidence>
<feature type="region of interest" description="Disordered" evidence="6">
    <location>
        <begin position="183"/>
        <end position="216"/>
    </location>
</feature>
<feature type="compositionally biased region" description="Basic and acidic residues" evidence="6">
    <location>
        <begin position="187"/>
        <end position="200"/>
    </location>
</feature>
<keyword evidence="2 5" id="KW-0378">Hydrolase</keyword>
<dbReference type="Proteomes" id="UP000807716">
    <property type="component" value="Unassembled WGS sequence"/>
</dbReference>
<feature type="compositionally biased region" description="Polar residues" evidence="6">
    <location>
        <begin position="939"/>
        <end position="950"/>
    </location>
</feature>
<dbReference type="GO" id="GO:0016020">
    <property type="term" value="C:membrane"/>
    <property type="evidence" value="ECO:0007669"/>
    <property type="project" value="TreeGrafter"/>
</dbReference>
<feature type="compositionally biased region" description="Low complexity" evidence="6">
    <location>
        <begin position="1131"/>
        <end position="1143"/>
    </location>
</feature>
<gene>
    <name evidence="7" type="primary">YND1</name>
    <name evidence="7" type="ORF">DFQ27_005307</name>
</gene>
<dbReference type="PANTHER" id="PTHR11782">
    <property type="entry name" value="ADENOSINE/GUANOSINE DIPHOSPHATASE"/>
    <property type="match status" value="1"/>
</dbReference>
<dbReference type="Gene3D" id="3.30.420.40">
    <property type="match status" value="1"/>
</dbReference>
<dbReference type="Pfam" id="PF01150">
    <property type="entry name" value="GDA1_CD39"/>
    <property type="match status" value="1"/>
</dbReference>
<evidence type="ECO:0000256" key="3">
    <source>
        <dbReference type="PIRSR" id="PIRSR600407-1"/>
    </source>
</evidence>
<feature type="compositionally biased region" description="Polar residues" evidence="6">
    <location>
        <begin position="817"/>
        <end position="833"/>
    </location>
</feature>
<comment type="similarity">
    <text evidence="1 5">Belongs to the GDA1/CD39 NTPase family.</text>
</comment>
<evidence type="ECO:0000256" key="1">
    <source>
        <dbReference type="ARBA" id="ARBA00009283"/>
    </source>
</evidence>
<feature type="region of interest" description="Disordered" evidence="6">
    <location>
        <begin position="718"/>
        <end position="776"/>
    </location>
</feature>
<protein>
    <submittedName>
        <fullName evidence="7">Golgi apyrase</fullName>
    </submittedName>
</protein>
<dbReference type="Gene3D" id="3.30.420.150">
    <property type="entry name" value="Exopolyphosphatase. Domain 2"/>
    <property type="match status" value="1"/>
</dbReference>
<sequence length="1211" mass="130763">MQHDPEWLQHRQFGIVIDAGSSGSRIHIYSWLDKSYLRSSLPTSQLRGILPTIEPGVASTSAHASEWTFKIEPGIADFSNRPADVGEHLEKLLDHAMNVIPESQQDKTPIYLLATAGLRLVADDARRKILDNTCSYIRDNYSFRIGRCEDHIKNISGEEEGLFGWVAINYLMGGFDHGGVKVLHPPEGGHKGLDGDEQHAPGDGVPRPDQVQEDHEEAQQIHRHTLGFLDMGGASTQIAFEPSSPASQAHANDLTKVTIHTLDNQELSYNVFVTTFLGYGTNEARRRYVKDYLLEEQATKELLEKQHPDVRFQIVDPCLPRSLLLNDTHTKPHVPLTGSGSFSKCLEKVEPMLNKQVACYDEPCLFNGVHTPPIDFNVNTFIGVSEYWYSSHDILGLGGAYDYAEFERKSAEFCESDWEAIIQRPEFQDVKHERLEMQCFKSAWLSNVLHGGFGLPRYGEKGYSGTKEQANEVLEQAGESIKGKQWMPTFQSINSIKDIQVTWTLGAMLLFSSGSLEKTTVGHHSHHSPSSDLPPSNHPPPHEETYAERMLDNYNHFMFLAILIFILAMLWICRSRLKPWAIIRRLRTLGSSLSPSHGGPSFFSRLRRTNTGTDYSALEGGGISNSPSPGVFSQRWGPKVIYLAIVHHSRSFWWAISSRLWPEPATYELTPAMEEGIQSIAIGGYDPSNAPSMTGSVGTGAGTLDNISSAPGGVMGYGSSSGLSSIPEGSSAMGPSPFDNSYRTGTPHSATNNQNASNYRQPPKAGNNKFFGGRINKKRFSGDSQSLFKEGFAVNTTGIAQHQAAKSALELTARSGSNNPNLSALHTRTTNIGGVTDPVAAGTTGTMPTSAMSSPATETAGYPWKQGWMPNDDQDQTPSSRDDDLVSPGLPFNSLSSSRSDRGLYGKSQSPSYHRQTPLARYKHLTTQQQGDVPGESHSAPSSTWNLSGSLGSGHPTAITGANNNGFVTSADERDEWSADGGGDGDDEGDGQSSYFHHSHGSHHQHHHASRPSLPYGFTRTMSSGSISSSGHAGLPPQPIPASTPPVLSSLAHGRKRSTGLLSGTNFDSGAGAMTPMSDVIEDMSAAAEAGYQSAGGYSSSGSYHVVTKMSRTASGAGVGGTVGTGLTSSISTPTPTVAPTSSVLLPPGYVPGSRPTSRSVSPLMMHQTASTSTSSLVLGRHNITEMDQQLVSRASSENARRGSLGAVMSP</sequence>
<feature type="compositionally biased region" description="Basic residues" evidence="6">
    <location>
        <begin position="997"/>
        <end position="1010"/>
    </location>
</feature>
<dbReference type="PROSITE" id="PS01238">
    <property type="entry name" value="GDA1_CD39_NTPASE"/>
    <property type="match status" value="1"/>
</dbReference>
<feature type="compositionally biased region" description="Polar residues" evidence="6">
    <location>
        <begin position="738"/>
        <end position="760"/>
    </location>
</feature>
<evidence type="ECO:0000256" key="4">
    <source>
        <dbReference type="PIRSR" id="PIRSR600407-2"/>
    </source>
</evidence>
<name>A0A9P6PZ56_9FUNG</name>
<dbReference type="GO" id="GO:0004382">
    <property type="term" value="F:GDP phosphatase activity"/>
    <property type="evidence" value="ECO:0007669"/>
    <property type="project" value="TreeGrafter"/>
</dbReference>
<dbReference type="GO" id="GO:0045134">
    <property type="term" value="F:UDP phosphatase activity"/>
    <property type="evidence" value="ECO:0007669"/>
    <property type="project" value="TreeGrafter"/>
</dbReference>
<dbReference type="GO" id="GO:0046036">
    <property type="term" value="P:CTP metabolic process"/>
    <property type="evidence" value="ECO:0007669"/>
    <property type="project" value="TreeGrafter"/>
</dbReference>
<feature type="compositionally biased region" description="Polar residues" evidence="6">
    <location>
        <begin position="843"/>
        <end position="857"/>
    </location>
</feature>
<dbReference type="InterPro" id="IPR000407">
    <property type="entry name" value="GDA1_CD39_NTPase"/>
</dbReference>
<feature type="region of interest" description="Disordered" evidence="6">
    <location>
        <begin position="817"/>
        <end position="1052"/>
    </location>
</feature>
<reference evidence="7" key="1">
    <citation type="journal article" date="2020" name="Fungal Divers.">
        <title>Resolving the Mortierellaceae phylogeny through synthesis of multi-gene phylogenetics and phylogenomics.</title>
        <authorList>
            <person name="Vandepol N."/>
            <person name="Liber J."/>
            <person name="Desiro A."/>
            <person name="Na H."/>
            <person name="Kennedy M."/>
            <person name="Barry K."/>
            <person name="Grigoriev I.V."/>
            <person name="Miller A.N."/>
            <person name="O'Donnell K."/>
            <person name="Stajich J.E."/>
            <person name="Bonito G."/>
        </authorList>
    </citation>
    <scope>NUCLEOTIDE SEQUENCE</scope>
    <source>
        <strain evidence="7">BC1065</strain>
    </source>
</reference>
<feature type="binding site" evidence="4">
    <location>
        <begin position="233"/>
        <end position="237"/>
    </location>
    <ligand>
        <name>ATP</name>
        <dbReference type="ChEBI" id="CHEBI:30616"/>
    </ligand>
</feature>
<evidence type="ECO:0000256" key="6">
    <source>
        <dbReference type="SAM" id="MobiDB-lite"/>
    </source>
</evidence>
<dbReference type="AlphaFoldDB" id="A0A9P6PZ56"/>
<keyword evidence="4" id="KW-0547">Nucleotide-binding</keyword>
<dbReference type="GO" id="GO:0006256">
    <property type="term" value="P:UDP catabolic process"/>
    <property type="evidence" value="ECO:0007669"/>
    <property type="project" value="TreeGrafter"/>
</dbReference>
<dbReference type="OrthoDB" id="6372431at2759"/>
<evidence type="ECO:0000256" key="2">
    <source>
        <dbReference type="ARBA" id="ARBA00022801"/>
    </source>
</evidence>
<feature type="region of interest" description="Disordered" evidence="6">
    <location>
        <begin position="1131"/>
        <end position="1161"/>
    </location>
</feature>
<organism evidence="7 8">
    <name type="scientific">Actinomortierella ambigua</name>
    <dbReference type="NCBI Taxonomy" id="1343610"/>
    <lineage>
        <taxon>Eukaryota</taxon>
        <taxon>Fungi</taxon>
        <taxon>Fungi incertae sedis</taxon>
        <taxon>Mucoromycota</taxon>
        <taxon>Mortierellomycotina</taxon>
        <taxon>Mortierellomycetes</taxon>
        <taxon>Mortierellales</taxon>
        <taxon>Mortierellaceae</taxon>
        <taxon>Actinomortierella</taxon>
    </lineage>
</organism>
<dbReference type="CDD" id="cd24039">
    <property type="entry name" value="ASKHA_NBD_YND1-like"/>
    <property type="match status" value="1"/>
</dbReference>
<dbReference type="PANTHER" id="PTHR11782:SF121">
    <property type="entry name" value="NUCLEOSIDE-DIPHOSPHATASE MIG-23"/>
    <property type="match status" value="1"/>
</dbReference>
<keyword evidence="4" id="KW-0067">ATP-binding</keyword>
<proteinExistence type="inferred from homology"/>
<dbReference type="EMBL" id="JAAAJB010000377">
    <property type="protein sequence ID" value="KAG0257065.1"/>
    <property type="molecule type" value="Genomic_DNA"/>
</dbReference>
<dbReference type="GO" id="GO:0005794">
    <property type="term" value="C:Golgi apparatus"/>
    <property type="evidence" value="ECO:0007669"/>
    <property type="project" value="TreeGrafter"/>
</dbReference>